<dbReference type="EMBL" id="BRXY01000374">
    <property type="protein sequence ID" value="GMH90645.1"/>
    <property type="molecule type" value="Genomic_DNA"/>
</dbReference>
<dbReference type="Proteomes" id="UP001165085">
    <property type="component" value="Unassembled WGS sequence"/>
</dbReference>
<feature type="coiled-coil region" evidence="1">
    <location>
        <begin position="335"/>
        <end position="362"/>
    </location>
</feature>
<accession>A0A9W7BMI6</accession>
<dbReference type="InterPro" id="IPR040673">
    <property type="entry name" value="CCDC81_HU_dom_2"/>
</dbReference>
<evidence type="ECO:0000313" key="5">
    <source>
        <dbReference type="Proteomes" id="UP001165085"/>
    </source>
</evidence>
<dbReference type="OrthoDB" id="190735at2759"/>
<evidence type="ECO:0000256" key="2">
    <source>
        <dbReference type="SAM" id="MobiDB-lite"/>
    </source>
</evidence>
<evidence type="ECO:0000256" key="1">
    <source>
        <dbReference type="SAM" id="Coils"/>
    </source>
</evidence>
<proteinExistence type="predicted"/>
<gene>
    <name evidence="4" type="ORF">TrST_g4951</name>
</gene>
<evidence type="ECO:0000313" key="4">
    <source>
        <dbReference type="EMBL" id="GMH90645.1"/>
    </source>
</evidence>
<keyword evidence="1" id="KW-0175">Coiled coil</keyword>
<feature type="domain" description="CCDC81 HU" evidence="3">
    <location>
        <begin position="105"/>
        <end position="155"/>
    </location>
</feature>
<feature type="region of interest" description="Disordered" evidence="2">
    <location>
        <begin position="213"/>
        <end position="289"/>
    </location>
</feature>
<dbReference type="AlphaFoldDB" id="A0A9W7BMI6"/>
<name>A0A9W7BMI6_9STRA</name>
<sequence length="510" mass="58202">MGYNLRSLLSECSKSTGNNYPEPVWAALMKCMEDTLKTGKGVSVRNLMSITSIRTGVRDPTPGLKNHVFSLSPAICKRYGLSFRKPGAALLSPCIEANTSKMCVLTKLDKDSVVGAMKAIISKLGEFMGSGDHVCIPFGTMGRLICEKRIATFKFGDIRAPGMIKSILSDADRTGGNISEMDSWVDTFMKRKTEEVALNNTAIAVAELEDKMRQEQAEREERMVEPETKTSRGNTPSYGGGDGGESSVPPLPLESTRDNQMDSARSARSQKLKEFMEKKTRSNLFQSHRESYSAKKEKLEDSMANHVWPKFLIPEKPRKFETTNGYVIRNMEIAYDRLENTLEKEKLFKEKQKEDAKQLQDKAFDDYIGRKDRERRLRKETIESLDSQSKFDRERRKKMQEEDKLEGIQSINSESKAYPMAKILDLKQEYETKKGLRESLQLQVSMKQRAENLKKTADITREQKILNSLNYDLKKEREDVWGGKVEGDAEISSQWERQIKMTKRMRELGI</sequence>
<comment type="caution">
    <text evidence="4">The sequence shown here is derived from an EMBL/GenBank/DDBJ whole genome shotgun (WGS) entry which is preliminary data.</text>
</comment>
<organism evidence="4 5">
    <name type="scientific">Triparma strigata</name>
    <dbReference type="NCBI Taxonomy" id="1606541"/>
    <lineage>
        <taxon>Eukaryota</taxon>
        <taxon>Sar</taxon>
        <taxon>Stramenopiles</taxon>
        <taxon>Ochrophyta</taxon>
        <taxon>Bolidophyceae</taxon>
        <taxon>Parmales</taxon>
        <taxon>Triparmaceae</taxon>
        <taxon>Triparma</taxon>
    </lineage>
</organism>
<protein>
    <recommendedName>
        <fullName evidence="3">CCDC81 HU domain-containing protein</fullName>
    </recommendedName>
</protein>
<dbReference type="Pfam" id="PF18289">
    <property type="entry name" value="HU-CCDC81_euk_2"/>
    <property type="match status" value="1"/>
</dbReference>
<keyword evidence="5" id="KW-1185">Reference proteome</keyword>
<evidence type="ECO:0000259" key="3">
    <source>
        <dbReference type="Pfam" id="PF18289"/>
    </source>
</evidence>
<reference evidence="5" key="1">
    <citation type="journal article" date="2023" name="Commun. Biol.">
        <title>Genome analysis of Parmales, the sister group of diatoms, reveals the evolutionary specialization of diatoms from phago-mixotrophs to photoautotrophs.</title>
        <authorList>
            <person name="Ban H."/>
            <person name="Sato S."/>
            <person name="Yoshikawa S."/>
            <person name="Yamada K."/>
            <person name="Nakamura Y."/>
            <person name="Ichinomiya M."/>
            <person name="Sato N."/>
            <person name="Blanc-Mathieu R."/>
            <person name="Endo H."/>
            <person name="Kuwata A."/>
            <person name="Ogata H."/>
        </authorList>
    </citation>
    <scope>NUCLEOTIDE SEQUENCE [LARGE SCALE GENOMIC DNA]</scope>
    <source>
        <strain evidence="5">NIES 3701</strain>
    </source>
</reference>
<feature type="compositionally biased region" description="Basic and acidic residues" evidence="2">
    <location>
        <begin position="213"/>
        <end position="230"/>
    </location>
</feature>
<feature type="compositionally biased region" description="Basic and acidic residues" evidence="2">
    <location>
        <begin position="271"/>
        <end position="280"/>
    </location>
</feature>